<dbReference type="AlphaFoldDB" id="A0A4R0R0Y4"/>
<sequence length="179" mass="20604">MSNHYFSLKVSSWLNVTRKIFVSVLVCICIYLLFLLARLFFPYELSFPKPEIHVSISESSHFTREQINALPEIRDPYHSGFQPQDFEVDISFSASIAQSDIAYYRRTAQIEHIDENTYQLAKAANQYGDKNIAAISIFERYSPSPSTGISSSSRKRYYALVSQGKNKTWKYIYTENGAI</sequence>
<keyword evidence="1" id="KW-0812">Transmembrane</keyword>
<proteinExistence type="predicted"/>
<keyword evidence="1" id="KW-0472">Membrane</keyword>
<protein>
    <submittedName>
        <fullName evidence="2">Uncharacterized protein</fullName>
    </submittedName>
</protein>
<keyword evidence="1" id="KW-1133">Transmembrane helix</keyword>
<keyword evidence="3" id="KW-1185">Reference proteome</keyword>
<evidence type="ECO:0000313" key="2">
    <source>
        <dbReference type="EMBL" id="TCD54756.1"/>
    </source>
</evidence>
<organism evidence="2 3">
    <name type="scientific">Alloscardovia theropitheci</name>
    <dbReference type="NCBI Taxonomy" id="2496842"/>
    <lineage>
        <taxon>Bacteria</taxon>
        <taxon>Bacillati</taxon>
        <taxon>Actinomycetota</taxon>
        <taxon>Actinomycetes</taxon>
        <taxon>Bifidobacteriales</taxon>
        <taxon>Bifidobacteriaceae</taxon>
        <taxon>Alloscardovia</taxon>
    </lineage>
</organism>
<dbReference type="EMBL" id="RXLP01000004">
    <property type="protein sequence ID" value="TCD54756.1"/>
    <property type="molecule type" value="Genomic_DNA"/>
</dbReference>
<comment type="caution">
    <text evidence="2">The sequence shown here is derived from an EMBL/GenBank/DDBJ whole genome shotgun (WGS) entry which is preliminary data.</text>
</comment>
<dbReference type="RefSeq" id="WP_131283106.1">
    <property type="nucleotide sequence ID" value="NZ_RXLP01000004.1"/>
</dbReference>
<feature type="transmembrane region" description="Helical" evidence="1">
    <location>
        <begin position="20"/>
        <end position="41"/>
    </location>
</feature>
<reference evidence="2 3" key="1">
    <citation type="submission" date="2018-12" db="EMBL/GenBank/DDBJ databases">
        <title>Alloscrdovia theropitheci sp. nov: a novel taxon from the feces of the bleeding-herat monkey (Theropithecus geleda).</title>
        <authorList>
            <person name="Modesto M."/>
        </authorList>
    </citation>
    <scope>NUCLEOTIDE SEQUENCE [LARGE SCALE GENOMIC DNA]</scope>
    <source>
        <strain evidence="2 3">GLDI4/2</strain>
    </source>
</reference>
<evidence type="ECO:0000313" key="3">
    <source>
        <dbReference type="Proteomes" id="UP000291289"/>
    </source>
</evidence>
<gene>
    <name evidence="2" type="ORF">EJ419_01235</name>
</gene>
<dbReference type="OrthoDB" id="10007918at2"/>
<accession>A0A4R0R0Y4</accession>
<evidence type="ECO:0000256" key="1">
    <source>
        <dbReference type="SAM" id="Phobius"/>
    </source>
</evidence>
<dbReference type="Proteomes" id="UP000291289">
    <property type="component" value="Unassembled WGS sequence"/>
</dbReference>
<name>A0A4R0R0Y4_9BIFI</name>